<sequence length="70" mass="7971">MEGWLEPCECSSNRVKLLPSTPYTLLEQDDCGVASWAGSVEAGSCDNELTLDLRKRERVRSLFLNPRYTY</sequence>
<organism evidence="1 2">
    <name type="scientific">Allacma fusca</name>
    <dbReference type="NCBI Taxonomy" id="39272"/>
    <lineage>
        <taxon>Eukaryota</taxon>
        <taxon>Metazoa</taxon>
        <taxon>Ecdysozoa</taxon>
        <taxon>Arthropoda</taxon>
        <taxon>Hexapoda</taxon>
        <taxon>Collembola</taxon>
        <taxon>Symphypleona</taxon>
        <taxon>Sminthuridae</taxon>
        <taxon>Allacma</taxon>
    </lineage>
</organism>
<evidence type="ECO:0000313" key="2">
    <source>
        <dbReference type="Proteomes" id="UP000708208"/>
    </source>
</evidence>
<dbReference type="EMBL" id="CAJVCH010527459">
    <property type="protein sequence ID" value="CAG7822788.1"/>
    <property type="molecule type" value="Genomic_DNA"/>
</dbReference>
<dbReference type="Proteomes" id="UP000708208">
    <property type="component" value="Unassembled WGS sequence"/>
</dbReference>
<gene>
    <name evidence="1" type="ORF">AFUS01_LOCUS33041</name>
</gene>
<evidence type="ECO:0000313" key="1">
    <source>
        <dbReference type="EMBL" id="CAG7822788.1"/>
    </source>
</evidence>
<protein>
    <submittedName>
        <fullName evidence="1">Uncharacterized protein</fullName>
    </submittedName>
</protein>
<comment type="caution">
    <text evidence="1">The sequence shown here is derived from an EMBL/GenBank/DDBJ whole genome shotgun (WGS) entry which is preliminary data.</text>
</comment>
<reference evidence="1" key="1">
    <citation type="submission" date="2021-06" db="EMBL/GenBank/DDBJ databases">
        <authorList>
            <person name="Hodson N. C."/>
            <person name="Mongue J. A."/>
            <person name="Jaron S. K."/>
        </authorList>
    </citation>
    <scope>NUCLEOTIDE SEQUENCE</scope>
</reference>
<dbReference type="AlphaFoldDB" id="A0A8J2KXM4"/>
<proteinExistence type="predicted"/>
<name>A0A8J2KXM4_9HEXA</name>
<keyword evidence="2" id="KW-1185">Reference proteome</keyword>
<accession>A0A8J2KXM4</accession>